<sequence length="407" mass="46566">MTRKKVKLAYISNGAIRKATFKKRKKGLLKKLNELSILCGIEASAIIYSPYESNPEAWPSPIAVQTTVERLRKMPETDQSKNMVTQVSFLKTRIKQVHVQLKKQHMENREKEIRQVMYKCLIGDGLLQNLGPTDLSDLGCLVDKRGLSKMAAKEEIKVKEQQKTEKGKDEKDDGVINAVYKVNLHCDQCAREIKKPLLRTQGVQNVEADLEKGEIKAKGIFDPKKIQEKIEKLTKKKIELISPKVQIKEIATTEKKVQITKQKQAISRTIPVKVHMHCEKCEKDLERKLLRHKGIHGVKADMKSQTLNVDGTIEPEKLISFLRRKVHKNAELITPKLDKKEEKKEKGDTSKPSDNKEKETSIEKTEKIVEIREEVKIVEGNAPPYFIHYVYAPQLFSDENPNACSIM</sequence>
<dbReference type="FunFam" id="3.40.1810.10:FF:000024">
    <property type="entry name" value="Agamous-like MADS-box protein AGL80"/>
    <property type="match status" value="1"/>
</dbReference>
<dbReference type="PANTHER" id="PTHR46195">
    <property type="entry name" value="HEAVY METAL-ASSOCIATED ISOPRENYLATED PLANT PROTEIN 7"/>
    <property type="match status" value="1"/>
</dbReference>
<protein>
    <submittedName>
        <fullName evidence="13">MADS82</fullName>
    </submittedName>
</protein>
<dbReference type="SUPFAM" id="SSF55008">
    <property type="entry name" value="HMA, heavy metal-associated domain"/>
    <property type="match status" value="2"/>
</dbReference>
<dbReference type="InterPro" id="IPR036879">
    <property type="entry name" value="TF_MADSbox_sf"/>
</dbReference>
<dbReference type="EMBL" id="PP400917">
    <property type="protein sequence ID" value="XBP28277.1"/>
    <property type="molecule type" value="mRNA"/>
</dbReference>
<evidence type="ECO:0000256" key="2">
    <source>
        <dbReference type="ARBA" id="ARBA00022481"/>
    </source>
</evidence>
<feature type="domain" description="HMA" evidence="12">
    <location>
        <begin position="267"/>
        <end position="330"/>
    </location>
</feature>
<dbReference type="GO" id="GO:0045944">
    <property type="term" value="P:positive regulation of transcription by RNA polymerase II"/>
    <property type="evidence" value="ECO:0007669"/>
    <property type="project" value="InterPro"/>
</dbReference>
<keyword evidence="4" id="KW-0805">Transcription regulation</keyword>
<keyword evidence="6" id="KW-0804">Transcription</keyword>
<dbReference type="SMART" id="SM00432">
    <property type="entry name" value="MADS"/>
    <property type="match status" value="1"/>
</dbReference>
<dbReference type="PANTHER" id="PTHR46195:SF12">
    <property type="entry name" value="HEAVY METAL-ASSOCIATED ISOPRENYLATED PLANT PROTEIN 4"/>
    <property type="match status" value="1"/>
</dbReference>
<gene>
    <name evidence="13" type="primary">MADS82</name>
</gene>
<dbReference type="PRINTS" id="PR00404">
    <property type="entry name" value="MADSDOMAIN"/>
</dbReference>
<evidence type="ECO:0000259" key="11">
    <source>
        <dbReference type="PROSITE" id="PS50066"/>
    </source>
</evidence>
<reference evidence="13" key="2">
    <citation type="submission" date="2024-02" db="EMBL/GenBank/DDBJ databases">
        <authorList>
            <person name="Xu Y."/>
            <person name="Zhao J."/>
        </authorList>
    </citation>
    <scope>NUCLEOTIDE SEQUENCE</scope>
</reference>
<dbReference type="InterPro" id="IPR033897">
    <property type="entry name" value="SRF-like_MADS-box"/>
</dbReference>
<dbReference type="GO" id="GO:0046983">
    <property type="term" value="F:protein dimerization activity"/>
    <property type="evidence" value="ECO:0007669"/>
    <property type="project" value="InterPro"/>
</dbReference>
<keyword evidence="8" id="KW-0636">Prenylation</keyword>
<dbReference type="Gene3D" id="3.30.70.100">
    <property type="match status" value="2"/>
</dbReference>
<evidence type="ECO:0000256" key="10">
    <source>
        <dbReference type="SAM" id="MobiDB-lite"/>
    </source>
</evidence>
<dbReference type="GO" id="GO:0000981">
    <property type="term" value="F:DNA-binding transcription factor activity, RNA polymerase II-specific"/>
    <property type="evidence" value="ECO:0007669"/>
    <property type="project" value="InterPro"/>
</dbReference>
<dbReference type="SUPFAM" id="SSF55455">
    <property type="entry name" value="SRF-like"/>
    <property type="match status" value="1"/>
</dbReference>
<dbReference type="GO" id="GO:0046872">
    <property type="term" value="F:metal ion binding"/>
    <property type="evidence" value="ECO:0007669"/>
    <property type="project" value="UniProtKB-KW"/>
</dbReference>
<accession>A0AAU7LJJ7</accession>
<dbReference type="PROSITE" id="PS50846">
    <property type="entry name" value="HMA_2"/>
    <property type="match status" value="2"/>
</dbReference>
<feature type="compositionally biased region" description="Basic and acidic residues" evidence="10">
    <location>
        <begin position="336"/>
        <end position="362"/>
    </location>
</feature>
<keyword evidence="2" id="KW-0488">Methylation</keyword>
<evidence type="ECO:0000313" key="13">
    <source>
        <dbReference type="EMBL" id="XBP28277.1"/>
    </source>
</evidence>
<feature type="region of interest" description="Disordered" evidence="10">
    <location>
        <begin position="333"/>
        <end position="362"/>
    </location>
</feature>
<evidence type="ECO:0000256" key="3">
    <source>
        <dbReference type="ARBA" id="ARBA00022723"/>
    </source>
</evidence>
<evidence type="ECO:0000259" key="12">
    <source>
        <dbReference type="PROSITE" id="PS50846"/>
    </source>
</evidence>
<name>A0AAU7LJJ7_9ROSA</name>
<keyword evidence="5" id="KW-0238">DNA-binding</keyword>
<feature type="domain" description="HMA" evidence="12">
    <location>
        <begin position="175"/>
        <end position="238"/>
    </location>
</feature>
<dbReference type="GO" id="GO:0005634">
    <property type="term" value="C:nucleus"/>
    <property type="evidence" value="ECO:0007669"/>
    <property type="project" value="UniProtKB-SubCell"/>
</dbReference>
<evidence type="ECO:0000256" key="7">
    <source>
        <dbReference type="ARBA" id="ARBA00023242"/>
    </source>
</evidence>
<dbReference type="InterPro" id="IPR044577">
    <property type="entry name" value="HIPP4/7/8/17/18/19"/>
</dbReference>
<dbReference type="AlphaFoldDB" id="A0AAU7LJJ7"/>
<dbReference type="InterPro" id="IPR006121">
    <property type="entry name" value="HMA_dom"/>
</dbReference>
<feature type="domain" description="MADS-box" evidence="11">
    <location>
        <begin position="1"/>
        <end position="49"/>
    </location>
</feature>
<evidence type="ECO:0000256" key="8">
    <source>
        <dbReference type="ARBA" id="ARBA00023289"/>
    </source>
</evidence>
<organism evidence="13">
    <name type="scientific">Hippophae rhamnoides</name>
    <name type="common">sea-buckthorn</name>
    <dbReference type="NCBI Taxonomy" id="193516"/>
    <lineage>
        <taxon>Eukaryota</taxon>
        <taxon>Viridiplantae</taxon>
        <taxon>Streptophyta</taxon>
        <taxon>Embryophyta</taxon>
        <taxon>Tracheophyta</taxon>
        <taxon>Spermatophyta</taxon>
        <taxon>Magnoliopsida</taxon>
        <taxon>eudicotyledons</taxon>
        <taxon>Gunneridae</taxon>
        <taxon>Pentapetalae</taxon>
        <taxon>rosids</taxon>
        <taxon>fabids</taxon>
        <taxon>Rosales</taxon>
        <taxon>Elaeagnaceae</taxon>
        <taxon>Hippophae</taxon>
    </lineage>
</organism>
<dbReference type="Pfam" id="PF00403">
    <property type="entry name" value="HMA"/>
    <property type="match status" value="2"/>
</dbReference>
<dbReference type="CDD" id="cd00371">
    <property type="entry name" value="HMA"/>
    <property type="match status" value="2"/>
</dbReference>
<evidence type="ECO:0000256" key="4">
    <source>
        <dbReference type="ARBA" id="ARBA00023015"/>
    </source>
</evidence>
<dbReference type="InterPro" id="IPR036163">
    <property type="entry name" value="HMA_dom_sf"/>
</dbReference>
<dbReference type="Gene3D" id="3.40.1810.10">
    <property type="entry name" value="Transcription factor, MADS-box"/>
    <property type="match status" value="1"/>
</dbReference>
<dbReference type="Pfam" id="PF00319">
    <property type="entry name" value="SRF-TF"/>
    <property type="match status" value="1"/>
</dbReference>
<evidence type="ECO:0000256" key="9">
    <source>
        <dbReference type="ARBA" id="ARBA00024045"/>
    </source>
</evidence>
<evidence type="ECO:0000256" key="5">
    <source>
        <dbReference type="ARBA" id="ARBA00023125"/>
    </source>
</evidence>
<keyword evidence="3" id="KW-0479">Metal-binding</keyword>
<keyword evidence="8" id="KW-0449">Lipoprotein</keyword>
<evidence type="ECO:0000256" key="1">
    <source>
        <dbReference type="ARBA" id="ARBA00004123"/>
    </source>
</evidence>
<comment type="subcellular location">
    <subcellularLocation>
        <location evidence="1">Nucleus</location>
    </subcellularLocation>
</comment>
<dbReference type="PROSITE" id="PS50066">
    <property type="entry name" value="MADS_BOX_2"/>
    <property type="match status" value="1"/>
</dbReference>
<dbReference type="GO" id="GO:0000987">
    <property type="term" value="F:cis-regulatory region sequence-specific DNA binding"/>
    <property type="evidence" value="ECO:0007669"/>
    <property type="project" value="InterPro"/>
</dbReference>
<evidence type="ECO:0000256" key="6">
    <source>
        <dbReference type="ARBA" id="ARBA00023163"/>
    </source>
</evidence>
<reference evidence="13" key="1">
    <citation type="journal article" date="2024" name="Front. Plant Sci.">
        <title>Genome-wide analysis of the MADS-box gene family of sea buckthorn (Hippophae rhamnoides ssp. sinensis) and their potential role in floral organ development.</title>
        <authorList>
            <person name="Zhao J."/>
            <person name="Xu Y."/>
            <person name="Zhang Z."/>
            <person name="Zhao M."/>
            <person name="Li K."/>
            <person name="Wang F."/>
            <person name="Sun K."/>
        </authorList>
    </citation>
    <scope>NUCLEOTIDE SEQUENCE</scope>
</reference>
<dbReference type="InterPro" id="IPR002100">
    <property type="entry name" value="TF_MADSbox"/>
</dbReference>
<proteinExistence type="evidence at transcript level"/>
<dbReference type="CDD" id="cd00266">
    <property type="entry name" value="MADS_SRF_like"/>
    <property type="match status" value="1"/>
</dbReference>
<comment type="similarity">
    <text evidence="9">Belongs to the HIPP family.</text>
</comment>
<keyword evidence="7" id="KW-0539">Nucleus</keyword>